<dbReference type="GO" id="GO:0015074">
    <property type="term" value="P:DNA integration"/>
    <property type="evidence" value="ECO:0007669"/>
    <property type="project" value="UniProtKB-KW"/>
</dbReference>
<dbReference type="GO" id="GO:0006310">
    <property type="term" value="P:DNA recombination"/>
    <property type="evidence" value="ECO:0007669"/>
    <property type="project" value="UniProtKB-KW"/>
</dbReference>
<keyword evidence="2" id="KW-0233">DNA recombination</keyword>
<dbReference type="EMBL" id="VTUZ01000075">
    <property type="protein sequence ID" value="KAA0997699.1"/>
    <property type="molecule type" value="Genomic_DNA"/>
</dbReference>
<feature type="domain" description="Tyr recombinase" evidence="3">
    <location>
        <begin position="70"/>
        <end position="261"/>
    </location>
</feature>
<dbReference type="AlphaFoldDB" id="A0A5B0G6X9"/>
<protein>
    <submittedName>
        <fullName evidence="4">Site-specific integrase</fullName>
    </submittedName>
</protein>
<dbReference type="InterPro" id="IPR050090">
    <property type="entry name" value="Tyrosine_recombinase_XerCD"/>
</dbReference>
<dbReference type="Gene3D" id="1.10.443.10">
    <property type="entry name" value="Intergrase catalytic core"/>
    <property type="match status" value="1"/>
</dbReference>
<keyword evidence="5" id="KW-1185">Reference proteome</keyword>
<keyword evidence="1" id="KW-0229">DNA integration</keyword>
<proteinExistence type="predicted"/>
<accession>A0A5B0G6X9</accession>
<dbReference type="CDD" id="cd01189">
    <property type="entry name" value="INT_ICEBs1_C_like"/>
    <property type="match status" value="1"/>
</dbReference>
<evidence type="ECO:0000256" key="1">
    <source>
        <dbReference type="ARBA" id="ARBA00022908"/>
    </source>
</evidence>
<sequence>MAWLKSLDQQRPKPISNKRLANIQTVVRQALAAALDQHLVDINPLGAFTYSRKISVRVEEVNVCELLTKAPVDPFSSEEQAQILALADPQMRNYLKFAFWTGLRTSELVALTWSDIDWDAGVVKVWKAMTREANGKVETTKTVSGRRQVKLLPPAVAALNAQKEHTDKAHKAIFHDPRTGKRWAGHGKIYDVWQVIMRKANKLHGIRYRNPYQTRHTYASMMLSAGEPPMWVSKQMGHADQTMIYRVYGRWMPEADRGAGLRAVAMFDTKE</sequence>
<dbReference type="InterPro" id="IPR011010">
    <property type="entry name" value="DNA_brk_join_enz"/>
</dbReference>
<comment type="caution">
    <text evidence="4">The sequence shown here is derived from an EMBL/GenBank/DDBJ whole genome shotgun (WGS) entry which is preliminary data.</text>
</comment>
<dbReference type="PROSITE" id="PS51898">
    <property type="entry name" value="TYR_RECOMBINASE"/>
    <property type="match status" value="1"/>
</dbReference>
<dbReference type="InterPro" id="IPR013762">
    <property type="entry name" value="Integrase-like_cat_sf"/>
</dbReference>
<evidence type="ECO:0000259" key="3">
    <source>
        <dbReference type="PROSITE" id="PS51898"/>
    </source>
</evidence>
<evidence type="ECO:0000313" key="4">
    <source>
        <dbReference type="EMBL" id="KAA0997699.1"/>
    </source>
</evidence>
<reference evidence="4 5" key="1">
    <citation type="submission" date="2019-08" db="EMBL/GenBank/DDBJ databases">
        <title>Paraburkholderia sp. DCY113.</title>
        <authorList>
            <person name="Kang J."/>
        </authorList>
    </citation>
    <scope>NUCLEOTIDE SEQUENCE [LARGE SCALE GENOMIC DNA]</scope>
    <source>
        <strain evidence="4 5">DCY113</strain>
    </source>
</reference>
<dbReference type="GO" id="GO:0003677">
    <property type="term" value="F:DNA binding"/>
    <property type="evidence" value="ECO:0007669"/>
    <property type="project" value="InterPro"/>
</dbReference>
<dbReference type="PANTHER" id="PTHR30349:SF36">
    <property type="entry name" value="PROPHAGE INTEGRASE INTR-RELATED"/>
    <property type="match status" value="1"/>
</dbReference>
<organism evidence="4 5">
    <name type="scientific">Paraburkholderia panacisoli</name>
    <dbReference type="NCBI Taxonomy" id="2603818"/>
    <lineage>
        <taxon>Bacteria</taxon>
        <taxon>Pseudomonadati</taxon>
        <taxon>Pseudomonadota</taxon>
        <taxon>Betaproteobacteria</taxon>
        <taxon>Burkholderiales</taxon>
        <taxon>Burkholderiaceae</taxon>
        <taxon>Paraburkholderia</taxon>
    </lineage>
</organism>
<evidence type="ECO:0000256" key="2">
    <source>
        <dbReference type="ARBA" id="ARBA00023172"/>
    </source>
</evidence>
<dbReference type="PANTHER" id="PTHR30349">
    <property type="entry name" value="PHAGE INTEGRASE-RELATED"/>
    <property type="match status" value="1"/>
</dbReference>
<evidence type="ECO:0000313" key="5">
    <source>
        <dbReference type="Proteomes" id="UP000325273"/>
    </source>
</evidence>
<gene>
    <name evidence="4" type="ORF">FVF58_47885</name>
</gene>
<name>A0A5B0G6X9_9BURK</name>
<dbReference type="InterPro" id="IPR002104">
    <property type="entry name" value="Integrase_catalytic"/>
</dbReference>
<dbReference type="Proteomes" id="UP000325273">
    <property type="component" value="Unassembled WGS sequence"/>
</dbReference>
<dbReference type="SUPFAM" id="SSF56349">
    <property type="entry name" value="DNA breaking-rejoining enzymes"/>
    <property type="match status" value="1"/>
</dbReference>
<dbReference type="Pfam" id="PF00589">
    <property type="entry name" value="Phage_integrase"/>
    <property type="match status" value="1"/>
</dbReference>